<keyword evidence="6" id="KW-0732">Signal</keyword>
<protein>
    <recommendedName>
        <fullName evidence="15">Reverse transcriptase zinc-binding domain-containing protein</fullName>
    </recommendedName>
</protein>
<organism evidence="13 14">
    <name type="scientific">Gossypium anomalum</name>
    <dbReference type="NCBI Taxonomy" id="47600"/>
    <lineage>
        <taxon>Eukaryota</taxon>
        <taxon>Viridiplantae</taxon>
        <taxon>Streptophyta</taxon>
        <taxon>Embryophyta</taxon>
        <taxon>Tracheophyta</taxon>
        <taxon>Spermatophyta</taxon>
        <taxon>Magnoliopsida</taxon>
        <taxon>eudicotyledons</taxon>
        <taxon>Gunneridae</taxon>
        <taxon>Pentapetalae</taxon>
        <taxon>rosids</taxon>
        <taxon>malvids</taxon>
        <taxon>Malvales</taxon>
        <taxon>Malvaceae</taxon>
        <taxon>Malvoideae</taxon>
        <taxon>Gossypium</taxon>
    </lineage>
</organism>
<feature type="transmembrane region" description="Helical" evidence="12">
    <location>
        <begin position="936"/>
        <end position="958"/>
    </location>
</feature>
<dbReference type="FunFam" id="3.80.10.10:FF:000095">
    <property type="entry name" value="LRR receptor-like serine/threonine-protein kinase GSO1"/>
    <property type="match status" value="1"/>
</dbReference>
<comment type="caution">
    <text evidence="13">The sequence shown here is derived from an EMBL/GenBank/DDBJ whole genome shotgun (WGS) entry which is preliminary data.</text>
</comment>
<dbReference type="SUPFAM" id="SSF52058">
    <property type="entry name" value="L domain-like"/>
    <property type="match status" value="1"/>
</dbReference>
<proteinExistence type="inferred from homology"/>
<dbReference type="InterPro" id="IPR001611">
    <property type="entry name" value="Leu-rich_rpt"/>
</dbReference>
<evidence type="ECO:0000313" key="14">
    <source>
        <dbReference type="Proteomes" id="UP000701853"/>
    </source>
</evidence>
<keyword evidence="8 12" id="KW-1133">Transmembrane helix</keyword>
<keyword evidence="9 12" id="KW-0472">Membrane</keyword>
<keyword evidence="11" id="KW-0325">Glycoprotein</keyword>
<dbReference type="Gene3D" id="3.80.10.10">
    <property type="entry name" value="Ribonuclease Inhibitor"/>
    <property type="match status" value="2"/>
</dbReference>
<comment type="similarity">
    <text evidence="2">Belongs to the RLP family.</text>
</comment>
<dbReference type="Pfam" id="PF13855">
    <property type="entry name" value="LRR_8"/>
    <property type="match status" value="1"/>
</dbReference>
<dbReference type="PANTHER" id="PTHR48063">
    <property type="entry name" value="LRR RECEPTOR-LIKE KINASE"/>
    <property type="match status" value="1"/>
</dbReference>
<dbReference type="InterPro" id="IPR003591">
    <property type="entry name" value="Leu-rich_rpt_typical-subtyp"/>
</dbReference>
<dbReference type="InterPro" id="IPR032675">
    <property type="entry name" value="LRR_dom_sf"/>
</dbReference>
<evidence type="ECO:0000256" key="4">
    <source>
        <dbReference type="ARBA" id="ARBA00022614"/>
    </source>
</evidence>
<dbReference type="AlphaFoldDB" id="A0A8J6CQH2"/>
<keyword evidence="7" id="KW-0677">Repeat</keyword>
<dbReference type="EMBL" id="JAHUZN010000011">
    <property type="protein sequence ID" value="KAG8479571.1"/>
    <property type="molecule type" value="Genomic_DNA"/>
</dbReference>
<evidence type="ECO:0008006" key="15">
    <source>
        <dbReference type="Google" id="ProtNLM"/>
    </source>
</evidence>
<gene>
    <name evidence="13" type="ORF">CXB51_029371</name>
</gene>
<keyword evidence="3" id="KW-1003">Cell membrane</keyword>
<comment type="subcellular location">
    <subcellularLocation>
        <location evidence="1">Cell membrane</location>
        <topology evidence="1">Single-pass type I membrane protein</topology>
    </subcellularLocation>
</comment>
<evidence type="ECO:0000256" key="11">
    <source>
        <dbReference type="ARBA" id="ARBA00023180"/>
    </source>
</evidence>
<evidence type="ECO:0000256" key="1">
    <source>
        <dbReference type="ARBA" id="ARBA00004251"/>
    </source>
</evidence>
<evidence type="ECO:0000313" key="13">
    <source>
        <dbReference type="EMBL" id="KAG8479571.1"/>
    </source>
</evidence>
<dbReference type="PRINTS" id="PR00019">
    <property type="entry name" value="LEURICHRPT"/>
</dbReference>
<dbReference type="OrthoDB" id="1600340at2759"/>
<evidence type="ECO:0000256" key="8">
    <source>
        <dbReference type="ARBA" id="ARBA00022989"/>
    </source>
</evidence>
<keyword evidence="14" id="KW-1185">Reference proteome</keyword>
<keyword evidence="5 12" id="KW-0812">Transmembrane</keyword>
<evidence type="ECO:0000256" key="3">
    <source>
        <dbReference type="ARBA" id="ARBA00022475"/>
    </source>
</evidence>
<dbReference type="SUPFAM" id="SSF52047">
    <property type="entry name" value="RNI-like"/>
    <property type="match status" value="1"/>
</dbReference>
<dbReference type="Pfam" id="PF00560">
    <property type="entry name" value="LRR_1"/>
    <property type="match status" value="6"/>
</dbReference>
<evidence type="ECO:0000256" key="9">
    <source>
        <dbReference type="ARBA" id="ARBA00023136"/>
    </source>
</evidence>
<sequence>MCRDDWNDFFIRKLLGKEEVMCRELAERVRGKVLVPDMKDKLCWVNDKNKEFSVKKCSELLILHREVDINFACEKLRKLKVPPKVHSFMWMLAIDRIPSKEFLVKRGVNDFEDFFALCNKVKLADIRKSFWLISISAACWTVWLARNGRVFGGFARIDVVLILVNPNLLLHFGDLLLLDGQSLIGSVATNDADVAEAGAVKVALEEMRPWSLQAIFVGIDRDMIKAGNVVFSVANKNSNIMASSLAIAGINREKMFKVEGGDCCEWIGVVCQNSTGHVHQLHLAAPPLSAPDFDALPAEWEPYERSKLRGKINPSLLELKHLSSLDLSNNNFSSIQIPKFFVNDLKPKSLQWVSGLSSLQYLDLSYADLRKATDWLQCQFYKSLVVLDLSENNFYSVPMSIFGLHGLLSIDLSSNSLEGPIPDYFRNISFLEVLDLSGNSLNSSTPNSLFSLNHLQFLNLSSNEIYQDVSEILLSLSRCCLDCLESLDMAHNHLFGHLIDQLGHFKSLAHLSIACWKQYFCPIPLSIGQLSSLKLFDISENQLNEINNSRGITEQAQISTKLKLDSSVSMSNYQIGSMASWPEVSRWLKFQKNLSVLDMSDAGISDILPTWKSSLWRNPRLLESLARFGVLRLENNNLTGKIPPSLGHLNHSVLNLRNNDMFGELPSTLQHSTSLIMLDLSDNHFSGSVPAWIGDKLSKLEILSLRSNNFDGQIPQKNCQLQSLRILDLDNNNISGSIPKCFSNLSAMANKSNQNSYMFQWSSTSYMFQWSSTNTNLFCIRALLVLKGRVDEYGTTLGLVTSMYLSTNRLIGEIPKELGSLVELRSLNLSGNLLIGNIPDEIGNMELESLDLSMNQLNGEIPSSFSNLNFLNHFNVSYNNLTGQIPTSTQLQSFGNFSYMGNYLYRPPLTANRSTNRTPTDFANNGSRSEGSNVNWLYVSIVLGFVMRFSGVVAPLFYIRSWRHAYYRKLDHILVESYICLGLLWVGSLMGTKHVLL</sequence>
<evidence type="ECO:0000256" key="6">
    <source>
        <dbReference type="ARBA" id="ARBA00022729"/>
    </source>
</evidence>
<dbReference type="GO" id="GO:0005886">
    <property type="term" value="C:plasma membrane"/>
    <property type="evidence" value="ECO:0007669"/>
    <property type="project" value="UniProtKB-SubCell"/>
</dbReference>
<evidence type="ECO:0000256" key="10">
    <source>
        <dbReference type="ARBA" id="ARBA00023170"/>
    </source>
</evidence>
<reference evidence="13 14" key="1">
    <citation type="journal article" date="2021" name="bioRxiv">
        <title>The Gossypium anomalum genome as a resource for cotton improvement and evolutionary analysis of hybrid incompatibility.</title>
        <authorList>
            <person name="Grover C.E."/>
            <person name="Yuan D."/>
            <person name="Arick M.A."/>
            <person name="Miller E.R."/>
            <person name="Hu G."/>
            <person name="Peterson D.G."/>
            <person name="Wendel J.F."/>
            <person name="Udall J.A."/>
        </authorList>
    </citation>
    <scope>NUCLEOTIDE SEQUENCE [LARGE SCALE GENOMIC DNA]</scope>
    <source>
        <strain evidence="13">JFW-Udall</strain>
        <tissue evidence="13">Leaf</tissue>
    </source>
</reference>
<name>A0A8J6CQH2_9ROSI</name>
<keyword evidence="4" id="KW-0433">Leucine-rich repeat</keyword>
<evidence type="ECO:0000256" key="2">
    <source>
        <dbReference type="ARBA" id="ARBA00009592"/>
    </source>
</evidence>
<evidence type="ECO:0000256" key="7">
    <source>
        <dbReference type="ARBA" id="ARBA00022737"/>
    </source>
</evidence>
<evidence type="ECO:0000256" key="5">
    <source>
        <dbReference type="ARBA" id="ARBA00022692"/>
    </source>
</evidence>
<dbReference type="SMART" id="SM00369">
    <property type="entry name" value="LRR_TYP"/>
    <property type="match status" value="8"/>
</dbReference>
<dbReference type="SMART" id="SM00365">
    <property type="entry name" value="LRR_SD22"/>
    <property type="match status" value="5"/>
</dbReference>
<accession>A0A8J6CQH2</accession>
<dbReference type="PROSITE" id="PS51450">
    <property type="entry name" value="LRR"/>
    <property type="match status" value="2"/>
</dbReference>
<dbReference type="InterPro" id="IPR046956">
    <property type="entry name" value="RLP23-like"/>
</dbReference>
<dbReference type="PANTHER" id="PTHR48063:SF48">
    <property type="entry name" value="LRR RECEPTOR-LIKE SERINE_THREONINE-PROTEIN KINASE FLS2"/>
    <property type="match status" value="1"/>
</dbReference>
<evidence type="ECO:0000256" key="12">
    <source>
        <dbReference type="SAM" id="Phobius"/>
    </source>
</evidence>
<dbReference type="Proteomes" id="UP000701853">
    <property type="component" value="Chromosome 11"/>
</dbReference>
<feature type="transmembrane region" description="Helical" evidence="12">
    <location>
        <begin position="970"/>
        <end position="991"/>
    </location>
</feature>
<keyword evidence="10" id="KW-0675">Receptor</keyword>